<keyword evidence="4 6" id="KW-0472">Membrane</keyword>
<name>A0A1H3VK26_9GAMM</name>
<dbReference type="PANTHER" id="PTHR36985">
    <property type="entry name" value="TRANSLOCATION AND ASSEMBLY MODULE SUBUNIT TAMB"/>
    <property type="match status" value="1"/>
</dbReference>
<dbReference type="EMBL" id="FNQO01000001">
    <property type="protein sequence ID" value="SDZ75119.1"/>
    <property type="molecule type" value="Genomic_DNA"/>
</dbReference>
<protein>
    <submittedName>
        <fullName evidence="8">Autotransporter translocation and assembly factor TamB</fullName>
    </submittedName>
</protein>
<feature type="compositionally biased region" description="Basic and acidic residues" evidence="5">
    <location>
        <begin position="636"/>
        <end position="645"/>
    </location>
</feature>
<keyword evidence="2 6" id="KW-0812">Transmembrane</keyword>
<evidence type="ECO:0000256" key="3">
    <source>
        <dbReference type="ARBA" id="ARBA00022989"/>
    </source>
</evidence>
<dbReference type="GO" id="GO:0005886">
    <property type="term" value="C:plasma membrane"/>
    <property type="evidence" value="ECO:0007669"/>
    <property type="project" value="InterPro"/>
</dbReference>
<evidence type="ECO:0000256" key="2">
    <source>
        <dbReference type="ARBA" id="ARBA00022692"/>
    </source>
</evidence>
<evidence type="ECO:0000256" key="6">
    <source>
        <dbReference type="SAM" id="Phobius"/>
    </source>
</evidence>
<reference evidence="9" key="1">
    <citation type="submission" date="2016-10" db="EMBL/GenBank/DDBJ databases">
        <authorList>
            <person name="Varghese N."/>
            <person name="Submissions S."/>
        </authorList>
    </citation>
    <scope>NUCLEOTIDE SEQUENCE [LARGE SCALE GENOMIC DNA]</scope>
    <source>
        <strain evidence="9">CGMCC 1.10657</strain>
    </source>
</reference>
<accession>A0A1H3VK26</accession>
<sequence>MKALADLAAGYVRALGVVLKSLWHSLSGRGSLLFSLFLVILLALLYLLGTEQGRINLTRGAIYGAERFVPDLAIQAEGIGSEHLGAWYFSHLKIDYGASTLAQGRDFAVDVDLGALLGNRIDIETINAAELIVSIDVLNEMIEAQAQAAADAADKPQEPLSMPQTRLGSLRVDRLQVVDKRVPDLPIVAVTSNVRYLWPGEAAQLFLEIRELDGAGLHLRLDGNEVDSGRFVLELSASEKAAGFAGNYLQLPEGQALDARGKISLQQPEDNRLLVDIESLSLPLVQHQFSLSGRATVTLSPWQVVTDGLVLEVDDSRHQISGSVSADEVDAEIDFNRLPVAISQPWQDFLVGGWLSADLSVRGPLSLPSVSGIVDLNSTYRERPLRLQGRVQTRDQVIQIESASLDYADSRLDAEGSVDIGGEAIDLHGEIQHMSVDDIRSLLKALPGTGDVEIPEDLQGTVDRLQVVAKGPWNNPGLNATLQASPSYRQLDASLNAAVKGNLKNLTISEFRLHSERLSVSGVGAVAIAKESLDLQLDVDAQDFRPARELGVAAAEGVVVDLQAAVGVSGPWANPLLDAQIQSGGSYRDQHFTLRGGAAGNLDKITLDQLRLELSADKGPGQFDLQQLRGPQSLIPRKDTRDGKPRPQQNGSRAAELAEEARRLARRGGAWLEVDGIIEPKAGRAQGKVAGRNIPLSLAEMAGVQLPPTLEGEISIDGEFSGPFASPRAKANLLAVGNFRGEPWQLMGDVGYGGGRVDLAGVELVWAERNQLSAHGSLNPQQLDLEIRGRARLADLDIGLPADIAERGEITLRATAAGSPERPQLEGELKITSEAPGLARQRVEIKPLSLVLDWHTQQRDLQISLAAHHGARQAVDASAILAIAPILEQLFAERAEGEQVPPLPLQLRSRGSADLAVVAEFVDPEIHAMRGQLNFAVDADGTLAKPVFDGRIELQGGSYEHRPSNTRLRRIDFLARLTPSEWRIERARADDGERGTLNLSGAVRFAPQAPPSLNFELRVDKAHLLSTPAVRGAISGAIALTGTTEDAKLAGKLTLRPLAVQIEQLFGSSVPEIEVTEVDVDGPQVERAPPLLQKMALDVEVVLDKQSYVRGLGLNSQLRGQVDIGGTAAKPDASGKLRIIRGSFDLLGKKFELQEGEVQFENNKAAIYVKGLHEYSEGEITAEISGTTDDLDVTFSSSPAAAQDEIFAQLLFGKSLSDISPLQAVRMVSVVRSLQGGGSAFDPVAKTRELLGVDTLDIETEESDEGDRYALSLGKYITNRIYIELQRSTDPLNPWQAEMQIELRRNLNLQIKSAQEGESGAGSVELQWKKDY</sequence>
<proteinExistence type="predicted"/>
<gene>
    <name evidence="8" type="ORF">SAMN05216562_0018</name>
</gene>
<keyword evidence="9" id="KW-1185">Reference proteome</keyword>
<keyword evidence="3 6" id="KW-1133">Transmembrane helix</keyword>
<evidence type="ECO:0000256" key="5">
    <source>
        <dbReference type="SAM" id="MobiDB-lite"/>
    </source>
</evidence>
<evidence type="ECO:0000259" key="7">
    <source>
        <dbReference type="Pfam" id="PF04357"/>
    </source>
</evidence>
<dbReference type="RefSeq" id="WP_091383753.1">
    <property type="nucleotide sequence ID" value="NZ_FNQO01000001.1"/>
</dbReference>
<dbReference type="STRING" id="658218.SAMN05216562_0018"/>
<feature type="domain" description="Translocation and assembly module TamB C-terminal" evidence="7">
    <location>
        <begin position="987"/>
        <end position="1332"/>
    </location>
</feature>
<evidence type="ECO:0000313" key="8">
    <source>
        <dbReference type="EMBL" id="SDZ75119.1"/>
    </source>
</evidence>
<dbReference type="Proteomes" id="UP000198658">
    <property type="component" value="Unassembled WGS sequence"/>
</dbReference>
<dbReference type="InterPro" id="IPR007452">
    <property type="entry name" value="TamB_C"/>
</dbReference>
<dbReference type="Pfam" id="PF04357">
    <property type="entry name" value="TamB"/>
    <property type="match status" value="1"/>
</dbReference>
<dbReference type="PANTHER" id="PTHR36985:SF1">
    <property type="entry name" value="TRANSLOCATION AND ASSEMBLY MODULE SUBUNIT TAMB"/>
    <property type="match status" value="1"/>
</dbReference>
<evidence type="ECO:0000256" key="4">
    <source>
        <dbReference type="ARBA" id="ARBA00023136"/>
    </source>
</evidence>
<dbReference type="GO" id="GO:0009306">
    <property type="term" value="P:protein secretion"/>
    <property type="evidence" value="ECO:0007669"/>
    <property type="project" value="InterPro"/>
</dbReference>
<evidence type="ECO:0000313" key="9">
    <source>
        <dbReference type="Proteomes" id="UP000198658"/>
    </source>
</evidence>
<comment type="subcellular location">
    <subcellularLocation>
        <location evidence="1">Membrane</location>
        <topology evidence="1">Single-pass membrane protein</topology>
    </subcellularLocation>
</comment>
<evidence type="ECO:0000256" key="1">
    <source>
        <dbReference type="ARBA" id="ARBA00004167"/>
    </source>
</evidence>
<feature type="transmembrane region" description="Helical" evidence="6">
    <location>
        <begin position="30"/>
        <end position="49"/>
    </location>
</feature>
<organism evidence="8 9">
    <name type="scientific">Microbulbifer marinus</name>
    <dbReference type="NCBI Taxonomy" id="658218"/>
    <lineage>
        <taxon>Bacteria</taxon>
        <taxon>Pseudomonadati</taxon>
        <taxon>Pseudomonadota</taxon>
        <taxon>Gammaproteobacteria</taxon>
        <taxon>Cellvibrionales</taxon>
        <taxon>Microbulbiferaceae</taxon>
        <taxon>Microbulbifer</taxon>
    </lineage>
</organism>
<feature type="region of interest" description="Disordered" evidence="5">
    <location>
        <begin position="621"/>
        <end position="655"/>
    </location>
</feature>
<dbReference type="OrthoDB" id="7784409at2"/>